<dbReference type="AlphaFoldDB" id="A0A6M5YM67"/>
<feature type="region of interest" description="Disordered" evidence="1">
    <location>
        <begin position="252"/>
        <end position="272"/>
    </location>
</feature>
<proteinExistence type="predicted"/>
<feature type="compositionally biased region" description="Basic residues" evidence="1">
    <location>
        <begin position="262"/>
        <end position="272"/>
    </location>
</feature>
<keyword evidence="3" id="KW-1185">Reference proteome</keyword>
<sequence length="272" mass="28799">MSKTKLGYVLVAAVLLTSLGGYALGQFQLKPSPKAAAVAPPGATFTTPLTVPPTAIEALVPLKAEEPKAARAEETKPTTGRRREAVIKLPVGTFVKDMDVGQYGSGRLTWTFEDDKVYGTIEANVMGVEVELKTEAEFSMSSSGTIYGIVTGFELTHVKIAAGGELGEIAEYAKFAKLAEPLINEMLTDLPFSYQFRLSGDKLTILNYRALLAGPNPLGKIGGVIGGGDNGLAVLSGFQAFAVAIEGTYTAGETDSRDKPKTKPVIRKPSKK</sequence>
<evidence type="ECO:0000313" key="2">
    <source>
        <dbReference type="EMBL" id="QJW94042.1"/>
    </source>
</evidence>
<dbReference type="Proteomes" id="UP000503447">
    <property type="component" value="Chromosome"/>
</dbReference>
<evidence type="ECO:0000256" key="1">
    <source>
        <dbReference type="SAM" id="MobiDB-lite"/>
    </source>
</evidence>
<reference evidence="3" key="1">
    <citation type="submission" date="2020-05" db="EMBL/GenBank/DDBJ databases">
        <title>Frigoriglobus tundricola gen. nov., sp. nov., a psychrotolerant cellulolytic planctomycete of the family Gemmataceae with two divergent copies of 16S rRNA gene.</title>
        <authorList>
            <person name="Kulichevskaya I.S."/>
            <person name="Ivanova A.A."/>
            <person name="Naumoff D.G."/>
            <person name="Beletsky A.V."/>
            <person name="Rijpstra W.I.C."/>
            <person name="Sinninghe Damste J.S."/>
            <person name="Mardanov A.V."/>
            <person name="Ravin N.V."/>
            <person name="Dedysh S.N."/>
        </authorList>
    </citation>
    <scope>NUCLEOTIDE SEQUENCE [LARGE SCALE GENOMIC DNA]</scope>
    <source>
        <strain evidence="3">PL17</strain>
    </source>
</reference>
<dbReference type="KEGG" id="ftj:FTUN_1561"/>
<dbReference type="EMBL" id="CP053452">
    <property type="protein sequence ID" value="QJW94042.1"/>
    <property type="molecule type" value="Genomic_DNA"/>
</dbReference>
<evidence type="ECO:0000313" key="3">
    <source>
        <dbReference type="Proteomes" id="UP000503447"/>
    </source>
</evidence>
<accession>A0A6M5YM67</accession>
<name>A0A6M5YM67_9BACT</name>
<dbReference type="RefSeq" id="WP_171470127.1">
    <property type="nucleotide sequence ID" value="NZ_CP053452.2"/>
</dbReference>
<gene>
    <name evidence="2" type="ORF">FTUN_1561</name>
</gene>
<organism evidence="2 3">
    <name type="scientific">Frigoriglobus tundricola</name>
    <dbReference type="NCBI Taxonomy" id="2774151"/>
    <lineage>
        <taxon>Bacteria</taxon>
        <taxon>Pseudomonadati</taxon>
        <taxon>Planctomycetota</taxon>
        <taxon>Planctomycetia</taxon>
        <taxon>Gemmatales</taxon>
        <taxon>Gemmataceae</taxon>
        <taxon>Frigoriglobus</taxon>
    </lineage>
</organism>
<protein>
    <submittedName>
        <fullName evidence="2">Uncharacterized protein</fullName>
    </submittedName>
</protein>